<name>A0A381PNS5_9ZZZZ</name>
<evidence type="ECO:0000256" key="2">
    <source>
        <dbReference type="ARBA" id="ARBA00006247"/>
    </source>
</evidence>
<dbReference type="SUPFAM" id="SSF53187">
    <property type="entry name" value="Zn-dependent exopeptidases"/>
    <property type="match status" value="1"/>
</dbReference>
<dbReference type="EMBL" id="UINC01001039">
    <property type="protein sequence ID" value="SUZ68672.1"/>
    <property type="molecule type" value="Genomic_DNA"/>
</dbReference>
<reference evidence="7" key="1">
    <citation type="submission" date="2018-05" db="EMBL/GenBank/DDBJ databases">
        <authorList>
            <person name="Lanie J.A."/>
            <person name="Ng W.-L."/>
            <person name="Kazmierczak K.M."/>
            <person name="Andrzejewski T.M."/>
            <person name="Davidsen T.M."/>
            <person name="Wayne K.J."/>
            <person name="Tettelin H."/>
            <person name="Glass J.I."/>
            <person name="Rusch D."/>
            <person name="Podicherti R."/>
            <person name="Tsui H.-C.T."/>
            <person name="Winkler M.E."/>
        </authorList>
    </citation>
    <scope>NUCLEOTIDE SEQUENCE</scope>
</reference>
<evidence type="ECO:0000313" key="7">
    <source>
        <dbReference type="EMBL" id="SUZ68672.1"/>
    </source>
</evidence>
<evidence type="ECO:0000259" key="6">
    <source>
        <dbReference type="Pfam" id="PF07687"/>
    </source>
</evidence>
<accession>A0A381PNS5</accession>
<proteinExistence type="inferred from homology"/>
<feature type="non-terminal residue" evidence="7">
    <location>
        <position position="1"/>
    </location>
</feature>
<dbReference type="InterPro" id="IPR002933">
    <property type="entry name" value="Peptidase_M20"/>
</dbReference>
<organism evidence="7">
    <name type="scientific">marine metagenome</name>
    <dbReference type="NCBI Taxonomy" id="408172"/>
    <lineage>
        <taxon>unclassified sequences</taxon>
        <taxon>metagenomes</taxon>
        <taxon>ecological metagenomes</taxon>
    </lineage>
</organism>
<keyword evidence="3" id="KW-0479">Metal-binding</keyword>
<dbReference type="Pfam" id="PF07687">
    <property type="entry name" value="M20_dimer"/>
    <property type="match status" value="1"/>
</dbReference>
<evidence type="ECO:0000256" key="3">
    <source>
        <dbReference type="ARBA" id="ARBA00022723"/>
    </source>
</evidence>
<keyword evidence="5" id="KW-0862">Zinc</keyword>
<evidence type="ECO:0000256" key="1">
    <source>
        <dbReference type="ARBA" id="ARBA00001947"/>
    </source>
</evidence>
<dbReference type="GO" id="GO:0046872">
    <property type="term" value="F:metal ion binding"/>
    <property type="evidence" value="ECO:0007669"/>
    <property type="project" value="UniProtKB-KW"/>
</dbReference>
<keyword evidence="4" id="KW-0378">Hydrolase</keyword>
<dbReference type="GO" id="GO:0016787">
    <property type="term" value="F:hydrolase activity"/>
    <property type="evidence" value="ECO:0007669"/>
    <property type="project" value="UniProtKB-KW"/>
</dbReference>
<dbReference type="PANTHER" id="PTHR43808">
    <property type="entry name" value="ACETYLORNITHINE DEACETYLASE"/>
    <property type="match status" value="1"/>
</dbReference>
<comment type="similarity">
    <text evidence="2">Belongs to the peptidase M20A family.</text>
</comment>
<dbReference type="InterPro" id="IPR050072">
    <property type="entry name" value="Peptidase_M20A"/>
</dbReference>
<dbReference type="AlphaFoldDB" id="A0A381PNS5"/>
<dbReference type="SUPFAM" id="SSF55031">
    <property type="entry name" value="Bacterial exopeptidase dimerisation domain"/>
    <property type="match status" value="1"/>
</dbReference>
<protein>
    <recommendedName>
        <fullName evidence="6">Peptidase M20 dimerisation domain-containing protein</fullName>
    </recommendedName>
</protein>
<evidence type="ECO:0000256" key="4">
    <source>
        <dbReference type="ARBA" id="ARBA00022801"/>
    </source>
</evidence>
<evidence type="ECO:0000256" key="5">
    <source>
        <dbReference type="ARBA" id="ARBA00022833"/>
    </source>
</evidence>
<dbReference type="Pfam" id="PF01546">
    <property type="entry name" value="Peptidase_M20"/>
    <property type="match status" value="1"/>
</dbReference>
<dbReference type="Gene3D" id="3.30.70.360">
    <property type="match status" value="1"/>
</dbReference>
<dbReference type="InterPro" id="IPR036264">
    <property type="entry name" value="Bact_exopeptidase_dim_dom"/>
</dbReference>
<dbReference type="InterPro" id="IPR011650">
    <property type="entry name" value="Peptidase_M20_dimer"/>
</dbReference>
<dbReference type="Gene3D" id="1.10.150.900">
    <property type="match status" value="1"/>
</dbReference>
<gene>
    <name evidence="7" type="ORF">METZ01_LOCUS21526</name>
</gene>
<sequence length="586" mass="64708">VLIWGPRAKNGFPSQNQPLQVQIRRDFGSSAFLVPNDIVFRGQTPATVLTWPMHTGPTTVKAEPLPTHRLLIESRRQDRTISRAGITRAHCLTYEESGFVTKFVQSLTVGHRKDRSANSYWPPTVFFPSIAPMSDLSHTDKNRTNETVELLQQLIRNKCVNTGESDSGEEIRNSDLLETFLEGPGVEVERFDCLPGRRSMVARLEGTNPSAPSLCLMGHTDVVPVSPDGWSRDPFGGELVEGEVWGRGAVDMLNLTSSMAVAFRHLARNGFRPEGDLVYFGVADEEAGGTYGAKWMAEHHWDAISADYVLTEFGGLPIDTPDGKKITLAAGEKGLGWRRLTVKGTPGHGSMPFGSDNAVLKAAEIIRRLGEYRPDAKLTEMWQHQVSTLDLGPDVKAALLDPASVWDTISKLDSPALARHLHACTHTTFSPNVIHGGVKTNVIPDSVEIDVDIRTAPGDSDRVDQHLRDALGELFDEIEIRPIHDDPATFSSTDTPMWHLLQELMQKAHPGAPLIPSLIVGATDARFYREKGSVAYGAGLFSERVNSSDFMSRFHGHDERVDIDSLALTTQLWLDVASNFWEKVNR</sequence>
<comment type="cofactor">
    <cofactor evidence="1">
        <name>Zn(2+)</name>
        <dbReference type="ChEBI" id="CHEBI:29105"/>
    </cofactor>
</comment>
<feature type="domain" description="Peptidase M20 dimerisation" evidence="6">
    <location>
        <begin position="331"/>
        <end position="474"/>
    </location>
</feature>
<dbReference type="Gene3D" id="3.40.630.10">
    <property type="entry name" value="Zn peptidases"/>
    <property type="match status" value="1"/>
</dbReference>
<dbReference type="PANTHER" id="PTHR43808:SF8">
    <property type="entry name" value="PEPTIDASE M20 DIMERISATION DOMAIN-CONTAINING PROTEIN"/>
    <property type="match status" value="1"/>
</dbReference>